<dbReference type="PROSITE" id="PS51283">
    <property type="entry name" value="DUSP"/>
    <property type="match status" value="2"/>
</dbReference>
<evidence type="ECO:0000259" key="5">
    <source>
        <dbReference type="PROSITE" id="PS51283"/>
    </source>
</evidence>
<dbReference type="InterPro" id="IPR050185">
    <property type="entry name" value="Ub_carboxyl-term_hydrolase"/>
</dbReference>
<evidence type="ECO:0000256" key="3">
    <source>
        <dbReference type="RuleBase" id="RU366025"/>
    </source>
</evidence>
<dbReference type="InterPro" id="IPR038765">
    <property type="entry name" value="Papain-like_cys_pep_sf"/>
</dbReference>
<keyword evidence="3" id="KW-0788">Thiol protease</keyword>
<evidence type="ECO:0000256" key="2">
    <source>
        <dbReference type="ARBA" id="ARBA00037450"/>
    </source>
</evidence>
<dbReference type="InterPro" id="IPR028889">
    <property type="entry name" value="USP"/>
</dbReference>
<comment type="function">
    <text evidence="2 3">Recognizes and hydrolyzes the peptide bond at the C-terminal Gly of ubiquitin. Involved in the processing of poly-ubiquitin precursors as well as that of ubiquitinated proteins.</text>
</comment>
<reference evidence="6 7" key="1">
    <citation type="submission" date="2021-05" db="EMBL/GenBank/DDBJ databases">
        <title>Genome Assembly of Synthetic Allotetraploid Brassica napus Reveals Homoeologous Exchanges between Subgenomes.</title>
        <authorList>
            <person name="Davis J.T."/>
        </authorList>
    </citation>
    <scope>NUCLEOTIDE SEQUENCE [LARGE SCALE GENOMIC DNA]</scope>
    <source>
        <strain evidence="7">cv. Da-Ae</strain>
        <tissue evidence="6">Seedling</tissue>
    </source>
</reference>
<dbReference type="EMBL" id="JAGKQM010000004">
    <property type="protein sequence ID" value="KAH0930366.1"/>
    <property type="molecule type" value="Genomic_DNA"/>
</dbReference>
<comment type="similarity">
    <text evidence="1 3">Belongs to the peptidase C19 family.</text>
</comment>
<dbReference type="Pfam" id="PF06337">
    <property type="entry name" value="DUSP"/>
    <property type="match status" value="2"/>
</dbReference>
<dbReference type="InterPro" id="IPR018200">
    <property type="entry name" value="USP_CS"/>
</dbReference>
<dbReference type="SUPFAM" id="SSF143791">
    <property type="entry name" value="DUSP-like"/>
    <property type="match status" value="2"/>
</dbReference>
<dbReference type="PROSITE" id="PS00972">
    <property type="entry name" value="USP_1"/>
    <property type="match status" value="1"/>
</dbReference>
<evidence type="ECO:0000256" key="1">
    <source>
        <dbReference type="ARBA" id="ARBA00009085"/>
    </source>
</evidence>
<dbReference type="InterPro" id="IPR006615">
    <property type="entry name" value="Pept_C19_DUSP"/>
</dbReference>
<dbReference type="Gene3D" id="3.90.70.10">
    <property type="entry name" value="Cysteine proteinases"/>
    <property type="match status" value="2"/>
</dbReference>
<proteinExistence type="inferred from homology"/>
<keyword evidence="7" id="KW-1185">Reference proteome</keyword>
<comment type="caution">
    <text evidence="6">The sequence shown here is derived from an EMBL/GenBank/DDBJ whole genome shotgun (WGS) entry which is preliminary data.</text>
</comment>
<dbReference type="PROSITE" id="PS50235">
    <property type="entry name" value="USP_3"/>
    <property type="match status" value="2"/>
</dbReference>
<protein>
    <recommendedName>
        <fullName evidence="3">Ubiquitin carboxyl-terminal hydrolase</fullName>
        <ecNumber evidence="3">3.4.19.12</ecNumber>
    </recommendedName>
</protein>
<feature type="domain" description="USP" evidence="4">
    <location>
        <begin position="202"/>
        <end position="487"/>
    </location>
</feature>
<name>A0ABQ8DPK0_BRANA</name>
<comment type="catalytic activity">
    <reaction evidence="3">
        <text>Thiol-dependent hydrolysis of ester, thioester, amide, peptide and isopeptide bonds formed by the C-terminal Gly of ubiquitin (a 76-residue protein attached to proteins as an intracellular targeting signal).</text>
        <dbReference type="EC" id="3.4.19.12"/>
    </reaction>
</comment>
<dbReference type="CDD" id="cd02674">
    <property type="entry name" value="Peptidase_C19R"/>
    <property type="match status" value="2"/>
</dbReference>
<dbReference type="SUPFAM" id="SSF54001">
    <property type="entry name" value="Cysteine proteinases"/>
    <property type="match status" value="2"/>
</dbReference>
<feature type="domain" description="DUSP" evidence="5">
    <location>
        <begin position="12"/>
        <end position="112"/>
    </location>
</feature>
<evidence type="ECO:0000259" key="4">
    <source>
        <dbReference type="PROSITE" id="PS50235"/>
    </source>
</evidence>
<dbReference type="SMART" id="SM00695">
    <property type="entry name" value="DUSP"/>
    <property type="match status" value="2"/>
</dbReference>
<dbReference type="Gene3D" id="3.30.2230.10">
    <property type="entry name" value="DUSP-like"/>
    <property type="match status" value="2"/>
</dbReference>
<dbReference type="PANTHER" id="PTHR21646:SF64">
    <property type="entry name" value="UBIQUITIN CARBOXYL-TERMINAL HYDROLASE"/>
    <property type="match status" value="1"/>
</dbReference>
<sequence length="951" mass="107252">MTIPPTNENASRLPHEEQRIVSELSTNSNEPDSFFAVSKMWYASWRRYVNTPLGGGAPRPGPIDNSDIIETDPYLGRPSLAKEKAYVLVTQLVWNTLLEWYSGGPPIPRTFIYLYLSDSRDDDGDDHNEVSDIRLPKEASIRELYDMVCAKTVVSLEKAHIRDYYDMRKGQFLDPLSNKSLEESGLVTNQDILLEVDERGLAGLVNLGNTCYMNSAIQCLAHTPPIHEYFLRDHTHQGELSKAFGKLLTELWSSGTNYVVPSVFKTKVDKAAPQFTGHYQHDSHELLLALLTGLHQDSDIVNVFQGQCKSSLVCPVCGETANTYEPFTSLSLPLPSTPTWSISLLSCLDEYLAEEPLGPDNMLCPQCKEQRQANKKLDLWKLPEILVFQLKRFKTSKYFVKKIDTFVDFPVDELDLSKYVEKGESCLYELYAVSNHDGGIGLGHYTAYAKMIDDDNEWYCYDDSLVSPVHESEIVSSAAYLLFYRKRDGSDMDLMTIPNAPAPTAENASRLPAEEARILSELATNPNETDSYFAVSKRSSLLPNLDSASWRDSNVCVCRWYKSWQKYVDEPLGGGGAAAAPRPGPIDNSDIIETDGRSLAVKEKNYLLVNQQIWKTLVEWYNGGPPVPRTFIILLLSHARDDDVTFIRLPKQASIRELYQKVCARTGVSQEKARIRDYYNMSKGQLLDPLSNKSLEESGLLMNRNELWSSGTNAVAPRVFKTKVDKAAPEFIGHYQHDSHELLLALLTGLHQESDIVNVFQGQCKSSLVCPVCGETANTYEPFTSLSLPLPSTPTWSISLLSCLDEYLAQEPLGPDNMLCPQCKEQRQANKKLDLWKLPEILVFQLKRFKTSKYFVKKIDTFVDFPVDELDLSKYVEKGESCLYELYAVSNHDGGIGLGHYTAYAKMIDDDNEWYCYDDSLVSPVHESEIVSSAAYLLFYRKRVGSDMDLS</sequence>
<evidence type="ECO:0000313" key="7">
    <source>
        <dbReference type="Proteomes" id="UP000824890"/>
    </source>
</evidence>
<dbReference type="Pfam" id="PF00443">
    <property type="entry name" value="UCH"/>
    <property type="match status" value="2"/>
</dbReference>
<evidence type="ECO:0000313" key="6">
    <source>
        <dbReference type="EMBL" id="KAH0930366.1"/>
    </source>
</evidence>
<dbReference type="InterPro" id="IPR001394">
    <property type="entry name" value="Peptidase_C19_UCH"/>
</dbReference>
<gene>
    <name evidence="6" type="ORF">HID58_016093</name>
</gene>
<keyword evidence="3" id="KW-0645">Protease</keyword>
<feature type="domain" description="USP" evidence="4">
    <location>
        <begin position="653"/>
        <end position="943"/>
    </location>
</feature>
<organism evidence="6 7">
    <name type="scientific">Brassica napus</name>
    <name type="common">Rape</name>
    <dbReference type="NCBI Taxonomy" id="3708"/>
    <lineage>
        <taxon>Eukaryota</taxon>
        <taxon>Viridiplantae</taxon>
        <taxon>Streptophyta</taxon>
        <taxon>Embryophyta</taxon>
        <taxon>Tracheophyta</taxon>
        <taxon>Spermatophyta</taxon>
        <taxon>Magnoliopsida</taxon>
        <taxon>eudicotyledons</taxon>
        <taxon>Gunneridae</taxon>
        <taxon>Pentapetalae</taxon>
        <taxon>rosids</taxon>
        <taxon>malvids</taxon>
        <taxon>Brassicales</taxon>
        <taxon>Brassicaceae</taxon>
        <taxon>Brassiceae</taxon>
        <taxon>Brassica</taxon>
    </lineage>
</organism>
<dbReference type="PROSITE" id="PS00973">
    <property type="entry name" value="USP_2"/>
    <property type="match status" value="2"/>
</dbReference>
<dbReference type="PANTHER" id="PTHR21646">
    <property type="entry name" value="UBIQUITIN CARBOXYL-TERMINAL HYDROLASE"/>
    <property type="match status" value="1"/>
</dbReference>
<dbReference type="InterPro" id="IPR035927">
    <property type="entry name" value="DUSP-like_sf"/>
</dbReference>
<dbReference type="EC" id="3.4.19.12" evidence="3"/>
<feature type="domain" description="DUSP" evidence="5">
    <location>
        <begin position="526"/>
        <end position="632"/>
    </location>
</feature>
<dbReference type="Proteomes" id="UP000824890">
    <property type="component" value="Unassembled WGS sequence"/>
</dbReference>
<accession>A0ABQ8DPK0</accession>
<keyword evidence="3" id="KW-0833">Ubl conjugation pathway</keyword>
<keyword evidence="3" id="KW-0378">Hydrolase</keyword>